<evidence type="ECO:0000259" key="1">
    <source>
        <dbReference type="Pfam" id="PF19493"/>
    </source>
</evidence>
<name>A0A810KZS7_9ACTN</name>
<dbReference type="RefSeq" id="WP_035297999.1">
    <property type="nucleotide sequence ID" value="NZ_AP023354.1"/>
</dbReference>
<gene>
    <name evidence="2" type="ORF">Asera_28580</name>
</gene>
<organism evidence="2 3">
    <name type="scientific">Actinocatenispora sera</name>
    <dbReference type="NCBI Taxonomy" id="390989"/>
    <lineage>
        <taxon>Bacteria</taxon>
        <taxon>Bacillati</taxon>
        <taxon>Actinomycetota</taxon>
        <taxon>Actinomycetes</taxon>
        <taxon>Micromonosporales</taxon>
        <taxon>Micromonosporaceae</taxon>
        <taxon>Actinocatenispora</taxon>
    </lineage>
</organism>
<reference evidence="2" key="1">
    <citation type="submission" date="2020-08" db="EMBL/GenBank/DDBJ databases">
        <title>Whole genome shotgun sequence of Actinocatenispora sera NBRC 101916.</title>
        <authorList>
            <person name="Komaki H."/>
            <person name="Tamura T."/>
        </authorList>
    </citation>
    <scope>NUCLEOTIDE SEQUENCE</scope>
    <source>
        <strain evidence="2">NBRC 101916</strain>
    </source>
</reference>
<keyword evidence="3" id="KW-1185">Reference proteome</keyword>
<proteinExistence type="predicted"/>
<feature type="domain" description="Trypsin-co-occurring" evidence="1">
    <location>
        <begin position="19"/>
        <end position="101"/>
    </location>
</feature>
<dbReference type="KEGG" id="aser:Asera_28580"/>
<dbReference type="EMBL" id="AP023354">
    <property type="protein sequence ID" value="BCJ28750.1"/>
    <property type="molecule type" value="Genomic_DNA"/>
</dbReference>
<evidence type="ECO:0000313" key="3">
    <source>
        <dbReference type="Proteomes" id="UP000680750"/>
    </source>
</evidence>
<evidence type="ECO:0000313" key="2">
    <source>
        <dbReference type="EMBL" id="BCJ28750.1"/>
    </source>
</evidence>
<dbReference type="OrthoDB" id="4239188at2"/>
<accession>A0A810KZS7</accession>
<protein>
    <recommendedName>
        <fullName evidence="1">Trypsin-co-occurring domain-containing protein</fullName>
    </recommendedName>
</protein>
<dbReference type="NCBIfam" id="NF041216">
    <property type="entry name" value="CU044_2847_fam"/>
    <property type="match status" value="1"/>
</dbReference>
<dbReference type="Proteomes" id="UP000680750">
    <property type="component" value="Chromosome"/>
</dbReference>
<dbReference type="Pfam" id="PF19493">
    <property type="entry name" value="Trypco1"/>
    <property type="match status" value="1"/>
</dbReference>
<dbReference type="AlphaFoldDB" id="A0A810KZS7"/>
<dbReference type="InterPro" id="IPR045794">
    <property type="entry name" value="Trypco1"/>
</dbReference>
<sequence length="104" mass="11286">MQSRIEQVNVGPGETIEAEIRVADAGGDATAFNRLDLADATESIHRIGSWVYRTVHDGLPRRPQKVGVEFGLKFAIKSGKLTSVLAEASGEASLVVRLEWEHDG</sequence>